<comment type="caution">
    <text evidence="2">The sequence shown here is derived from an EMBL/GenBank/DDBJ whole genome shotgun (WGS) entry which is preliminary data.</text>
</comment>
<gene>
    <name evidence="2" type="ORF">ZIOFF_010009</name>
</gene>
<name>A0A8J5I4P7_ZINOF</name>
<dbReference type="EMBL" id="JACMSC010000003">
    <property type="protein sequence ID" value="KAG6527875.1"/>
    <property type="molecule type" value="Genomic_DNA"/>
</dbReference>
<feature type="domain" description="Neprosin activation peptide" evidence="1">
    <location>
        <begin position="24"/>
        <end position="58"/>
    </location>
</feature>
<organism evidence="2 3">
    <name type="scientific">Zingiber officinale</name>
    <name type="common">Ginger</name>
    <name type="synonym">Amomum zingiber</name>
    <dbReference type="NCBI Taxonomy" id="94328"/>
    <lineage>
        <taxon>Eukaryota</taxon>
        <taxon>Viridiplantae</taxon>
        <taxon>Streptophyta</taxon>
        <taxon>Embryophyta</taxon>
        <taxon>Tracheophyta</taxon>
        <taxon>Spermatophyta</taxon>
        <taxon>Magnoliopsida</taxon>
        <taxon>Liliopsida</taxon>
        <taxon>Zingiberales</taxon>
        <taxon>Zingiberaceae</taxon>
        <taxon>Zingiber</taxon>
    </lineage>
</organism>
<dbReference type="AlphaFoldDB" id="A0A8J5I4P7"/>
<protein>
    <recommendedName>
        <fullName evidence="1">Neprosin activation peptide domain-containing protein</fullName>
    </recommendedName>
</protein>
<dbReference type="PANTHER" id="PTHR31589">
    <property type="entry name" value="PROTEIN, PUTATIVE (DUF239)-RELATED-RELATED"/>
    <property type="match status" value="1"/>
</dbReference>
<evidence type="ECO:0000313" key="3">
    <source>
        <dbReference type="Proteomes" id="UP000734854"/>
    </source>
</evidence>
<dbReference type="InterPro" id="IPR025521">
    <property type="entry name" value="Neprosin_propep"/>
</dbReference>
<dbReference type="PANTHER" id="PTHR31589:SF110">
    <property type="entry name" value="PROTEIN, PUTATIVE (DUF239)-RELATED"/>
    <property type="match status" value="1"/>
</dbReference>
<sequence length="68" mass="7620">MAVMARRAEVQRHLKKLNKQVIKSIKSPDGDIIDCVHISKQPAFNHLLLKNHTVQAKKAPTVGLHCVD</sequence>
<evidence type="ECO:0000313" key="2">
    <source>
        <dbReference type="EMBL" id="KAG6527875.1"/>
    </source>
</evidence>
<keyword evidence="3" id="KW-1185">Reference proteome</keyword>
<reference evidence="2 3" key="1">
    <citation type="submission" date="2020-08" db="EMBL/GenBank/DDBJ databases">
        <title>Plant Genome Project.</title>
        <authorList>
            <person name="Zhang R.-G."/>
        </authorList>
    </citation>
    <scope>NUCLEOTIDE SEQUENCE [LARGE SCALE GENOMIC DNA]</scope>
    <source>
        <tissue evidence="2">Rhizome</tissue>
    </source>
</reference>
<evidence type="ECO:0000259" key="1">
    <source>
        <dbReference type="Pfam" id="PF14365"/>
    </source>
</evidence>
<dbReference type="Pfam" id="PF14365">
    <property type="entry name" value="Neprosin_AP"/>
    <property type="match status" value="1"/>
</dbReference>
<accession>A0A8J5I4P7</accession>
<dbReference type="InterPro" id="IPR053168">
    <property type="entry name" value="Glutamic_endopeptidase"/>
</dbReference>
<dbReference type="Proteomes" id="UP000734854">
    <property type="component" value="Unassembled WGS sequence"/>
</dbReference>
<proteinExistence type="predicted"/>